<reference evidence="1" key="1">
    <citation type="journal article" date="2023" name="Mol. Phylogenet. Evol.">
        <title>Genome-scale phylogeny and comparative genomics of the fungal order Sordariales.</title>
        <authorList>
            <person name="Hensen N."/>
            <person name="Bonometti L."/>
            <person name="Westerberg I."/>
            <person name="Brannstrom I.O."/>
            <person name="Guillou S."/>
            <person name="Cros-Aarteil S."/>
            <person name="Calhoun S."/>
            <person name="Haridas S."/>
            <person name="Kuo A."/>
            <person name="Mondo S."/>
            <person name="Pangilinan J."/>
            <person name="Riley R."/>
            <person name="LaButti K."/>
            <person name="Andreopoulos B."/>
            <person name="Lipzen A."/>
            <person name="Chen C."/>
            <person name="Yan M."/>
            <person name="Daum C."/>
            <person name="Ng V."/>
            <person name="Clum A."/>
            <person name="Steindorff A."/>
            <person name="Ohm R.A."/>
            <person name="Martin F."/>
            <person name="Silar P."/>
            <person name="Natvig D.O."/>
            <person name="Lalanne C."/>
            <person name="Gautier V."/>
            <person name="Ament-Velasquez S.L."/>
            <person name="Kruys A."/>
            <person name="Hutchinson M.I."/>
            <person name="Powell A.J."/>
            <person name="Barry K."/>
            <person name="Miller A.N."/>
            <person name="Grigoriev I.V."/>
            <person name="Debuchy R."/>
            <person name="Gladieux P."/>
            <person name="Hiltunen Thoren M."/>
            <person name="Johannesson H."/>
        </authorList>
    </citation>
    <scope>NUCLEOTIDE SEQUENCE</scope>
    <source>
        <strain evidence="1">CBS 955.72</strain>
    </source>
</reference>
<gene>
    <name evidence="1" type="ORF">B0T25DRAFT_516320</name>
</gene>
<accession>A0AAJ0HKU6</accession>
<dbReference type="Proteomes" id="UP001275084">
    <property type="component" value="Unassembled WGS sequence"/>
</dbReference>
<comment type="caution">
    <text evidence="1">The sequence shown here is derived from an EMBL/GenBank/DDBJ whole genome shotgun (WGS) entry which is preliminary data.</text>
</comment>
<organism evidence="1 2">
    <name type="scientific">Lasiosphaeria hispida</name>
    <dbReference type="NCBI Taxonomy" id="260671"/>
    <lineage>
        <taxon>Eukaryota</taxon>
        <taxon>Fungi</taxon>
        <taxon>Dikarya</taxon>
        <taxon>Ascomycota</taxon>
        <taxon>Pezizomycotina</taxon>
        <taxon>Sordariomycetes</taxon>
        <taxon>Sordariomycetidae</taxon>
        <taxon>Sordariales</taxon>
        <taxon>Lasiosphaeriaceae</taxon>
        <taxon>Lasiosphaeria</taxon>
    </lineage>
</organism>
<sequence length="189" mass="21217">MLPKNLADQDFQSASESLETKINKLGKDQAAQYQAVKDAKAAVDRARETIKKSVEKIWNKHQDAFSPGDLNGVLQAVGQRVHRQGLCIQRREKHLVSTELKERITQRVAELSQLSSGDQEYVHSIAVNRKSFEDLVNTYFVDLSSTDPSTANPKEVYLVGARNTHAAADPDTRRIDVTSTWDIIWAGRQ</sequence>
<evidence type="ECO:0000313" key="2">
    <source>
        <dbReference type="Proteomes" id="UP001275084"/>
    </source>
</evidence>
<dbReference type="EMBL" id="JAUIQD010000003">
    <property type="protein sequence ID" value="KAK3356751.1"/>
    <property type="molecule type" value="Genomic_DNA"/>
</dbReference>
<dbReference type="AlphaFoldDB" id="A0AAJ0HKU6"/>
<keyword evidence="2" id="KW-1185">Reference proteome</keyword>
<reference evidence="1" key="2">
    <citation type="submission" date="2023-06" db="EMBL/GenBank/DDBJ databases">
        <authorList>
            <consortium name="Lawrence Berkeley National Laboratory"/>
            <person name="Haridas S."/>
            <person name="Hensen N."/>
            <person name="Bonometti L."/>
            <person name="Westerberg I."/>
            <person name="Brannstrom I.O."/>
            <person name="Guillou S."/>
            <person name="Cros-Aarteil S."/>
            <person name="Calhoun S."/>
            <person name="Kuo A."/>
            <person name="Mondo S."/>
            <person name="Pangilinan J."/>
            <person name="Riley R."/>
            <person name="Labutti K."/>
            <person name="Andreopoulos B."/>
            <person name="Lipzen A."/>
            <person name="Chen C."/>
            <person name="Yanf M."/>
            <person name="Daum C."/>
            <person name="Ng V."/>
            <person name="Clum A."/>
            <person name="Steindorff A."/>
            <person name="Ohm R."/>
            <person name="Martin F."/>
            <person name="Silar P."/>
            <person name="Natvig D."/>
            <person name="Lalanne C."/>
            <person name="Gautier V."/>
            <person name="Ament-Velasquez S.L."/>
            <person name="Kruys A."/>
            <person name="Hutchinson M.I."/>
            <person name="Powell A.J."/>
            <person name="Barry K."/>
            <person name="Miller A.N."/>
            <person name="Grigoriev I.V."/>
            <person name="Debuchy R."/>
            <person name="Gladieux P."/>
            <person name="Thoren M.H."/>
            <person name="Johannesson H."/>
        </authorList>
    </citation>
    <scope>NUCLEOTIDE SEQUENCE</scope>
    <source>
        <strain evidence="1">CBS 955.72</strain>
    </source>
</reference>
<name>A0AAJ0HKU6_9PEZI</name>
<proteinExistence type="predicted"/>
<evidence type="ECO:0000313" key="1">
    <source>
        <dbReference type="EMBL" id="KAK3356751.1"/>
    </source>
</evidence>
<protein>
    <submittedName>
        <fullName evidence="1">Uncharacterized protein</fullName>
    </submittedName>
</protein>